<evidence type="ECO:0000313" key="2">
    <source>
        <dbReference type="EMBL" id="THU92262.1"/>
    </source>
</evidence>
<protein>
    <recommendedName>
        <fullName evidence="1">HNH nuclease domain-containing protein</fullName>
    </recommendedName>
</protein>
<organism evidence="2 3">
    <name type="scientific">Dendrothele bispora (strain CBS 962.96)</name>
    <dbReference type="NCBI Taxonomy" id="1314807"/>
    <lineage>
        <taxon>Eukaryota</taxon>
        <taxon>Fungi</taxon>
        <taxon>Dikarya</taxon>
        <taxon>Basidiomycota</taxon>
        <taxon>Agaricomycotina</taxon>
        <taxon>Agaricomycetes</taxon>
        <taxon>Agaricomycetidae</taxon>
        <taxon>Agaricales</taxon>
        <taxon>Agaricales incertae sedis</taxon>
        <taxon>Dendrothele</taxon>
    </lineage>
</organism>
<proteinExistence type="predicted"/>
<dbReference type="OrthoDB" id="2867287at2759"/>
<dbReference type="Proteomes" id="UP000297245">
    <property type="component" value="Unassembled WGS sequence"/>
</dbReference>
<accession>A0A4S8LRX9</accession>
<dbReference type="Pfam" id="PF13391">
    <property type="entry name" value="HNH_2"/>
    <property type="match status" value="1"/>
</dbReference>
<evidence type="ECO:0000259" key="1">
    <source>
        <dbReference type="Pfam" id="PF13391"/>
    </source>
</evidence>
<evidence type="ECO:0000313" key="3">
    <source>
        <dbReference type="Proteomes" id="UP000297245"/>
    </source>
</evidence>
<gene>
    <name evidence="2" type="ORF">K435DRAFT_213286</name>
</gene>
<dbReference type="EMBL" id="ML179284">
    <property type="protein sequence ID" value="THU92262.1"/>
    <property type="molecule type" value="Genomic_DNA"/>
</dbReference>
<name>A0A4S8LRX9_DENBC</name>
<dbReference type="InterPro" id="IPR003615">
    <property type="entry name" value="HNH_nuc"/>
</dbReference>
<feature type="domain" description="HNH nuclease" evidence="1">
    <location>
        <begin position="24"/>
        <end position="84"/>
    </location>
</feature>
<reference evidence="2 3" key="1">
    <citation type="journal article" date="2019" name="Nat. Ecol. Evol.">
        <title>Megaphylogeny resolves global patterns of mushroom evolution.</title>
        <authorList>
            <person name="Varga T."/>
            <person name="Krizsan K."/>
            <person name="Foldi C."/>
            <person name="Dima B."/>
            <person name="Sanchez-Garcia M."/>
            <person name="Sanchez-Ramirez S."/>
            <person name="Szollosi G.J."/>
            <person name="Szarkandi J.G."/>
            <person name="Papp V."/>
            <person name="Albert L."/>
            <person name="Andreopoulos W."/>
            <person name="Angelini C."/>
            <person name="Antonin V."/>
            <person name="Barry K.W."/>
            <person name="Bougher N.L."/>
            <person name="Buchanan P."/>
            <person name="Buyck B."/>
            <person name="Bense V."/>
            <person name="Catcheside P."/>
            <person name="Chovatia M."/>
            <person name="Cooper J."/>
            <person name="Damon W."/>
            <person name="Desjardin D."/>
            <person name="Finy P."/>
            <person name="Geml J."/>
            <person name="Haridas S."/>
            <person name="Hughes K."/>
            <person name="Justo A."/>
            <person name="Karasinski D."/>
            <person name="Kautmanova I."/>
            <person name="Kiss B."/>
            <person name="Kocsube S."/>
            <person name="Kotiranta H."/>
            <person name="LaButti K.M."/>
            <person name="Lechner B.E."/>
            <person name="Liimatainen K."/>
            <person name="Lipzen A."/>
            <person name="Lukacs Z."/>
            <person name="Mihaltcheva S."/>
            <person name="Morgado L.N."/>
            <person name="Niskanen T."/>
            <person name="Noordeloos M.E."/>
            <person name="Ohm R.A."/>
            <person name="Ortiz-Santana B."/>
            <person name="Ovrebo C."/>
            <person name="Racz N."/>
            <person name="Riley R."/>
            <person name="Savchenko A."/>
            <person name="Shiryaev A."/>
            <person name="Soop K."/>
            <person name="Spirin V."/>
            <person name="Szebenyi C."/>
            <person name="Tomsovsky M."/>
            <person name="Tulloss R.E."/>
            <person name="Uehling J."/>
            <person name="Grigoriev I.V."/>
            <person name="Vagvolgyi C."/>
            <person name="Papp T."/>
            <person name="Martin F.M."/>
            <person name="Miettinen O."/>
            <person name="Hibbett D.S."/>
            <person name="Nagy L.G."/>
        </authorList>
    </citation>
    <scope>NUCLEOTIDE SEQUENCE [LARGE SCALE GENOMIC DNA]</scope>
    <source>
        <strain evidence="2 3">CBS 962.96</strain>
    </source>
</reference>
<dbReference type="AlphaFoldDB" id="A0A4S8LRX9"/>
<keyword evidence="3" id="KW-1185">Reference proteome</keyword>
<sequence length="211" mass="24577">MRDRSTAFDTGINKRDVFNGRRACVFCGARRGLTHAHIVPKVEDETWEELKGLGWVPQQAKDVVQEPRNGLQLCRNCHGHFDDLSVFVRYVPEVSKFVFMNFSNITDQPYVNLHQKAIGLQPLERCSPMACLFLIHECRVRGRHPFRQNPFLPQNIEWAHWIPWTGMAILSTVSHHFKAHLLPPRRRRRRRIVMGWKAGAMYKELRVGRGA</sequence>